<comment type="catalytic activity">
    <reaction evidence="6">
        <text>Couples ATP hydrolysis with the unwinding of duplex DNA by translocating in the 3'-5' direction.</text>
        <dbReference type="EC" id="5.6.2.4"/>
    </reaction>
</comment>
<name>A0A8T8SGD6_9BASI</name>
<dbReference type="GO" id="GO:0043138">
    <property type="term" value="F:3'-5' DNA helicase activity"/>
    <property type="evidence" value="ECO:0007669"/>
    <property type="project" value="UniProtKB-EC"/>
</dbReference>
<accession>A0A8T8SGD6</accession>
<evidence type="ECO:0000256" key="2">
    <source>
        <dbReference type="ARBA" id="ARBA00022741"/>
    </source>
</evidence>
<dbReference type="GO" id="GO:0005524">
    <property type="term" value="F:ATP binding"/>
    <property type="evidence" value="ECO:0007669"/>
    <property type="project" value="UniProtKB-KW"/>
</dbReference>
<feature type="compositionally biased region" description="Low complexity" evidence="8">
    <location>
        <begin position="905"/>
        <end position="914"/>
    </location>
</feature>
<evidence type="ECO:0000256" key="3">
    <source>
        <dbReference type="ARBA" id="ARBA00022840"/>
    </source>
</evidence>
<dbReference type="Gene3D" id="3.40.50.300">
    <property type="entry name" value="P-loop containing nucleotide triphosphate hydrolases"/>
    <property type="match status" value="2"/>
</dbReference>
<keyword evidence="4" id="KW-0238">DNA-binding</keyword>
<dbReference type="PANTHER" id="PTHR13710">
    <property type="entry name" value="DNA HELICASE RECQ FAMILY MEMBER"/>
    <property type="match status" value="1"/>
</dbReference>
<keyword evidence="5" id="KW-0413">Isomerase</keyword>
<dbReference type="GO" id="GO:0003677">
    <property type="term" value="F:DNA binding"/>
    <property type="evidence" value="ECO:0007669"/>
    <property type="project" value="UniProtKB-KW"/>
</dbReference>
<evidence type="ECO:0000256" key="6">
    <source>
        <dbReference type="ARBA" id="ARBA00034617"/>
    </source>
</evidence>
<dbReference type="PANTHER" id="PTHR13710:SF105">
    <property type="entry name" value="ATP-DEPENDENT DNA HELICASE Q1"/>
    <property type="match status" value="1"/>
</dbReference>
<dbReference type="InterPro" id="IPR014001">
    <property type="entry name" value="Helicase_ATP-bd"/>
</dbReference>
<evidence type="ECO:0000256" key="5">
    <source>
        <dbReference type="ARBA" id="ARBA00023235"/>
    </source>
</evidence>
<evidence type="ECO:0000256" key="1">
    <source>
        <dbReference type="ARBA" id="ARBA00005446"/>
    </source>
</evidence>
<dbReference type="GO" id="GO:0005737">
    <property type="term" value="C:cytoplasm"/>
    <property type="evidence" value="ECO:0007669"/>
    <property type="project" value="TreeGrafter"/>
</dbReference>
<dbReference type="EMBL" id="LWDF02001379">
    <property type="protein sequence ID" value="KAE8238954.1"/>
    <property type="molecule type" value="Genomic_DNA"/>
</dbReference>
<feature type="region of interest" description="Disordered" evidence="8">
    <location>
        <begin position="363"/>
        <end position="395"/>
    </location>
</feature>
<evidence type="ECO:0000313" key="12">
    <source>
        <dbReference type="Proteomes" id="UP000077521"/>
    </source>
</evidence>
<comment type="similarity">
    <text evidence="1">Belongs to the helicase family. RecQ subfamily.</text>
</comment>
<evidence type="ECO:0000313" key="11">
    <source>
        <dbReference type="EMBL" id="KAE8238954.1"/>
    </source>
</evidence>
<dbReference type="Proteomes" id="UP000077521">
    <property type="component" value="Unassembled WGS sequence"/>
</dbReference>
<dbReference type="GO" id="GO:0009378">
    <property type="term" value="F:four-way junction helicase activity"/>
    <property type="evidence" value="ECO:0007669"/>
    <property type="project" value="TreeGrafter"/>
</dbReference>
<feature type="compositionally biased region" description="Low complexity" evidence="8">
    <location>
        <begin position="993"/>
        <end position="1009"/>
    </location>
</feature>
<gene>
    <name evidence="11" type="ORF">A4X13_0g8309</name>
</gene>
<keyword evidence="3" id="KW-0067">ATP-binding</keyword>
<keyword evidence="2" id="KW-0547">Nucleotide-binding</keyword>
<dbReference type="Pfam" id="PF00271">
    <property type="entry name" value="Helicase_C"/>
    <property type="match status" value="1"/>
</dbReference>
<feature type="region of interest" description="Disordered" evidence="8">
    <location>
        <begin position="905"/>
        <end position="1029"/>
    </location>
</feature>
<dbReference type="PROSITE" id="PS51192">
    <property type="entry name" value="HELICASE_ATP_BIND_1"/>
    <property type="match status" value="1"/>
</dbReference>
<feature type="compositionally biased region" description="Low complexity" evidence="8">
    <location>
        <begin position="933"/>
        <end position="948"/>
    </location>
</feature>
<dbReference type="InterPro" id="IPR011545">
    <property type="entry name" value="DEAD/DEAH_box_helicase_dom"/>
</dbReference>
<dbReference type="GO" id="GO:0005694">
    <property type="term" value="C:chromosome"/>
    <property type="evidence" value="ECO:0007669"/>
    <property type="project" value="TreeGrafter"/>
</dbReference>
<dbReference type="EC" id="5.6.2.4" evidence="7"/>
<evidence type="ECO:0000259" key="9">
    <source>
        <dbReference type="PROSITE" id="PS51192"/>
    </source>
</evidence>
<dbReference type="SMART" id="SM00490">
    <property type="entry name" value="HELICc"/>
    <property type="match status" value="1"/>
</dbReference>
<dbReference type="SMART" id="SM00487">
    <property type="entry name" value="DEXDc"/>
    <property type="match status" value="1"/>
</dbReference>
<protein>
    <recommendedName>
        <fullName evidence="7">DNA 3'-5' helicase</fullName>
        <ecNumber evidence="7">5.6.2.4</ecNumber>
    </recommendedName>
</protein>
<evidence type="ECO:0000256" key="7">
    <source>
        <dbReference type="ARBA" id="ARBA00034808"/>
    </source>
</evidence>
<feature type="compositionally biased region" description="Polar residues" evidence="8">
    <location>
        <begin position="382"/>
        <end position="395"/>
    </location>
</feature>
<dbReference type="InterPro" id="IPR001650">
    <property type="entry name" value="Helicase_C-like"/>
</dbReference>
<evidence type="ECO:0000256" key="8">
    <source>
        <dbReference type="SAM" id="MobiDB-lite"/>
    </source>
</evidence>
<feature type="compositionally biased region" description="Low complexity" evidence="8">
    <location>
        <begin position="955"/>
        <end position="976"/>
    </location>
</feature>
<dbReference type="AlphaFoldDB" id="A0A8T8SGD6"/>
<organism evidence="11 12">
    <name type="scientific">Tilletia indica</name>
    <dbReference type="NCBI Taxonomy" id="43049"/>
    <lineage>
        <taxon>Eukaryota</taxon>
        <taxon>Fungi</taxon>
        <taxon>Dikarya</taxon>
        <taxon>Basidiomycota</taxon>
        <taxon>Ustilaginomycotina</taxon>
        <taxon>Exobasidiomycetes</taxon>
        <taxon>Tilletiales</taxon>
        <taxon>Tilletiaceae</taxon>
        <taxon>Tilletia</taxon>
    </lineage>
</organism>
<dbReference type="InterPro" id="IPR027417">
    <property type="entry name" value="P-loop_NTPase"/>
</dbReference>
<comment type="caution">
    <text evidence="11">The sequence shown here is derived from an EMBL/GenBank/DDBJ whole genome shotgun (WGS) entry which is preliminary data.</text>
</comment>
<evidence type="ECO:0000256" key="4">
    <source>
        <dbReference type="ARBA" id="ARBA00023125"/>
    </source>
</evidence>
<dbReference type="SUPFAM" id="SSF52540">
    <property type="entry name" value="P-loop containing nucleoside triphosphate hydrolases"/>
    <property type="match status" value="1"/>
</dbReference>
<dbReference type="Pfam" id="PF00270">
    <property type="entry name" value="DEAD"/>
    <property type="match status" value="1"/>
</dbReference>
<reference evidence="11" key="1">
    <citation type="submission" date="2016-04" db="EMBL/GenBank/DDBJ databases">
        <authorList>
            <person name="Nguyen H.D."/>
            <person name="Samba Siva P."/>
            <person name="Cullis J."/>
            <person name="Levesque C.A."/>
            <person name="Hambleton S."/>
        </authorList>
    </citation>
    <scope>NUCLEOTIDE SEQUENCE</scope>
    <source>
        <strain evidence="11">DAOMC 236416</strain>
    </source>
</reference>
<sequence>MTRLEGLADGLVTDAEEKLRDLLDFDDYAGSFSSIPIADLKDDIGDISTGYSFLSHPGNQKTLAYAKQVKQQAILHFRDEESEDQTEDADSQGSFPLHKIRARAWLRRAHQALLAIALVVHICAGAANRGTELFSALVENTAQWSRSVRIHPKGLVYIQTAYNKSLAKLKSAPVVARFLPFRVGQLLVDWITTVRPILLLLEGLLNSAVPSSLLFWVNGAPLGTQALSNLMKTATQAHGLGISLTVASFRQLQGAIVQRHFSTSVARALGHPTADTAEEELLDYGVMEVAEDEWEEVGLGAGGVGMAEQAGHSVRTALQCYGIDAAMSRGLSWSHLDQMALASFQWHKLIGLDSGYQAAAKPTATASSSAREHPPAILNAPGPSTLSIPRPATSSVAPTAQGQILKTTPLSAKAKAAFVKLHGEDATFRANGGQATATAAFFSGLGHLLSILPTGAGKTDVWLSYVLAHLEEKRILVYIAPFVALLQDIVTRCYNVGLRIQAMSGAQLQNVDPAVQVVCISLDSVVTPVARQSMLKLAQGGRLSRVVIDEAHVVLFDTWRHVTNQAQLLGDIAQHVPFLLTTATMPPSRVGELQAAYGLPSLSFVRRATDRPNVRLSIQRVQKGELEGIVLERVERVVEGGQGVIVYIRSIPEAQEWAQKISKITPCSGTELSDSSMDMKEAAHNFLSGLTMIIVCTSAFAAGVDRHDIRDVIHIESPYSLSQWHQAAGRAGRDGLPAEAVVLLSRILPRALPDLTPSITNDDNAALGRFLDPSCSCRRAVISYFFDGEAWGCGELGKDEGCDVCVPVAAPRSAFGTEFGSVGAYSPSPFPESSSALVSNQEASSSAMVVYRGTAMGSAAGGTNAVPMMSSEEGTLVDLSVGVGMGVGTGGFDSSFDVVNAPSSSSDLLFPSSPTFRGRMGTGSTSAAILGPSQASSSSFRMGSGSTSAAILGPSQASSSSFQQPSQASSSFQQPSKKIKINHSSASSRARTPGWASAPAHGGPSSSRAPIPPMSSTPRQASEVRVGNGRNVQATATLIRNLTSALSRFVDGQTSSTTPAAATHGFRSLFAAAEYIKEVDRQLREHVNSRHMVSYETPSQLWWQTQPPTGGR</sequence>
<evidence type="ECO:0000259" key="10">
    <source>
        <dbReference type="PROSITE" id="PS51194"/>
    </source>
</evidence>
<reference evidence="11" key="2">
    <citation type="journal article" date="2019" name="IMA Fungus">
        <title>Genome sequencing and comparison of five Tilletia species to identify candidate genes for the detection of regulated species infecting wheat.</title>
        <authorList>
            <person name="Nguyen H.D.T."/>
            <person name="Sultana T."/>
            <person name="Kesanakurti P."/>
            <person name="Hambleton S."/>
        </authorList>
    </citation>
    <scope>NUCLEOTIDE SEQUENCE</scope>
    <source>
        <strain evidence="11">DAOMC 236416</strain>
    </source>
</reference>
<dbReference type="PROSITE" id="PS51194">
    <property type="entry name" value="HELICASE_CTER"/>
    <property type="match status" value="1"/>
</dbReference>
<feature type="domain" description="Helicase C-terminal" evidence="10">
    <location>
        <begin position="630"/>
        <end position="771"/>
    </location>
</feature>
<dbReference type="GO" id="GO:0000724">
    <property type="term" value="P:double-strand break repair via homologous recombination"/>
    <property type="evidence" value="ECO:0007669"/>
    <property type="project" value="TreeGrafter"/>
</dbReference>
<proteinExistence type="inferred from homology"/>
<keyword evidence="12" id="KW-1185">Reference proteome</keyword>
<feature type="domain" description="Helicase ATP-binding" evidence="9">
    <location>
        <begin position="439"/>
        <end position="603"/>
    </location>
</feature>